<dbReference type="EMBL" id="BMIJ01000005">
    <property type="protein sequence ID" value="GGB99343.1"/>
    <property type="molecule type" value="Genomic_DNA"/>
</dbReference>
<feature type="domain" description="CBS" evidence="3">
    <location>
        <begin position="13"/>
        <end position="71"/>
    </location>
</feature>
<evidence type="ECO:0000313" key="5">
    <source>
        <dbReference type="Proteomes" id="UP000629025"/>
    </source>
</evidence>
<sequence length="168" mass="18311">MAIPKSLVAADIMSRDLLTAKAHWSLQTLIEFFIKHKITGAPVLSDKQELIGVVSLSDLLKFDAITAHTPSENPMAQYYYSSLDGASIDELGIKESNPHLSHLVSEIMTPAIISTPSSTPVTELAAILCDKAIHRIFITDGKRLCGVVSTLDILKHLSELTQPECELC</sequence>
<dbReference type="PROSITE" id="PS51371">
    <property type="entry name" value="CBS"/>
    <property type="match status" value="2"/>
</dbReference>
<accession>A0ABQ1KHC8</accession>
<evidence type="ECO:0000259" key="3">
    <source>
        <dbReference type="PROSITE" id="PS51371"/>
    </source>
</evidence>
<dbReference type="SUPFAM" id="SSF54631">
    <property type="entry name" value="CBS-domain pair"/>
    <property type="match status" value="1"/>
</dbReference>
<dbReference type="Pfam" id="PF00571">
    <property type="entry name" value="CBS"/>
    <property type="match status" value="2"/>
</dbReference>
<dbReference type="PANTHER" id="PTHR43080">
    <property type="entry name" value="CBS DOMAIN-CONTAINING PROTEIN CBSX3, MITOCHONDRIAL"/>
    <property type="match status" value="1"/>
</dbReference>
<evidence type="ECO:0000256" key="1">
    <source>
        <dbReference type="ARBA" id="ARBA00023122"/>
    </source>
</evidence>
<keyword evidence="5" id="KW-1185">Reference proteome</keyword>
<organism evidence="4 5">
    <name type="scientific">Marinobacterium zhoushanense</name>
    <dbReference type="NCBI Taxonomy" id="1679163"/>
    <lineage>
        <taxon>Bacteria</taxon>
        <taxon>Pseudomonadati</taxon>
        <taxon>Pseudomonadota</taxon>
        <taxon>Gammaproteobacteria</taxon>
        <taxon>Oceanospirillales</taxon>
        <taxon>Oceanospirillaceae</taxon>
        <taxon>Marinobacterium</taxon>
    </lineage>
</organism>
<dbReference type="Proteomes" id="UP000629025">
    <property type="component" value="Unassembled WGS sequence"/>
</dbReference>
<dbReference type="RefSeq" id="WP_188749164.1">
    <property type="nucleotide sequence ID" value="NZ_BMIJ01000005.1"/>
</dbReference>
<dbReference type="PANTHER" id="PTHR43080:SF2">
    <property type="entry name" value="CBS DOMAIN-CONTAINING PROTEIN"/>
    <property type="match status" value="1"/>
</dbReference>
<dbReference type="Gene3D" id="3.10.580.10">
    <property type="entry name" value="CBS-domain"/>
    <property type="match status" value="1"/>
</dbReference>
<dbReference type="SMART" id="SM00116">
    <property type="entry name" value="CBS"/>
    <property type="match status" value="2"/>
</dbReference>
<dbReference type="InterPro" id="IPR051257">
    <property type="entry name" value="Diverse_CBS-Domain"/>
</dbReference>
<protein>
    <submittedName>
        <fullName evidence="4">CBS domain-containing protein</fullName>
    </submittedName>
</protein>
<reference evidence="5" key="1">
    <citation type="journal article" date="2019" name="Int. J. Syst. Evol. Microbiol.">
        <title>The Global Catalogue of Microorganisms (GCM) 10K type strain sequencing project: providing services to taxonomists for standard genome sequencing and annotation.</title>
        <authorList>
            <consortium name="The Broad Institute Genomics Platform"/>
            <consortium name="The Broad Institute Genome Sequencing Center for Infectious Disease"/>
            <person name="Wu L."/>
            <person name="Ma J."/>
        </authorList>
    </citation>
    <scope>NUCLEOTIDE SEQUENCE [LARGE SCALE GENOMIC DNA]</scope>
    <source>
        <strain evidence="5">CGMCC 1.15341</strain>
    </source>
</reference>
<keyword evidence="1 2" id="KW-0129">CBS domain</keyword>
<comment type="caution">
    <text evidence="4">The sequence shown here is derived from an EMBL/GenBank/DDBJ whole genome shotgun (WGS) entry which is preliminary data.</text>
</comment>
<evidence type="ECO:0000256" key="2">
    <source>
        <dbReference type="PROSITE-ProRule" id="PRU00703"/>
    </source>
</evidence>
<proteinExistence type="predicted"/>
<dbReference type="InterPro" id="IPR000644">
    <property type="entry name" value="CBS_dom"/>
</dbReference>
<dbReference type="InterPro" id="IPR046342">
    <property type="entry name" value="CBS_dom_sf"/>
</dbReference>
<evidence type="ECO:0000313" key="4">
    <source>
        <dbReference type="EMBL" id="GGB99343.1"/>
    </source>
</evidence>
<feature type="domain" description="CBS" evidence="3">
    <location>
        <begin position="108"/>
        <end position="164"/>
    </location>
</feature>
<name>A0ABQ1KHC8_9GAMM</name>
<gene>
    <name evidence="4" type="ORF">GCM10011352_26900</name>
</gene>